<dbReference type="HOGENOM" id="CLU_1703167_0_0_5"/>
<evidence type="ECO:0000313" key="4">
    <source>
        <dbReference type="Proteomes" id="UP000006633"/>
    </source>
</evidence>
<evidence type="ECO:0000256" key="1">
    <source>
        <dbReference type="SAM" id="MobiDB-lite"/>
    </source>
</evidence>
<reference evidence="3 4" key="1">
    <citation type="journal article" date="2012" name="Stand. Genomic Sci.">
        <title>Complete genome sequence of the facultatively chemolithoautotrophic and methylotrophic alpha Proteobacterium Starkeya novella type strain (ATCC 8093(T)).</title>
        <authorList>
            <person name="Kappler U."/>
            <person name="Davenport K."/>
            <person name="Beatson S."/>
            <person name="Lucas S."/>
            <person name="Lapidus A."/>
            <person name="Copeland A."/>
            <person name="Berry K.W."/>
            <person name="Glavina Del Rio T."/>
            <person name="Hammon N."/>
            <person name="Dalin E."/>
            <person name="Tice H."/>
            <person name="Pitluck S."/>
            <person name="Richardson P."/>
            <person name="Bruce D."/>
            <person name="Goodwin L.A."/>
            <person name="Han C."/>
            <person name="Tapia R."/>
            <person name="Detter J.C."/>
            <person name="Chang Y.J."/>
            <person name="Jeffries C.D."/>
            <person name="Land M."/>
            <person name="Hauser L."/>
            <person name="Kyrpides N.C."/>
            <person name="Goker M."/>
            <person name="Ivanova N."/>
            <person name="Klenk H.P."/>
            <person name="Woyke T."/>
        </authorList>
    </citation>
    <scope>NUCLEOTIDE SEQUENCE [LARGE SCALE GENOMIC DNA]</scope>
    <source>
        <strain evidence="4">ATCC 8093 / DSM 506 / JCM 20403 / CCM 1077 / IAM 12100 / NBRC 12443 / NCIMB 10456</strain>
    </source>
</reference>
<name>D7A9E3_ANCN5</name>
<organism evidence="3 4">
    <name type="scientific">Ancylobacter novellus (strain ATCC 8093 / DSM 506 / JCM 20403 / CCM 1077 / IAM 12100 / NBRC 12443 / NCIMB 10456)</name>
    <name type="common">Starkeya novella</name>
    <dbReference type="NCBI Taxonomy" id="639283"/>
    <lineage>
        <taxon>Bacteria</taxon>
        <taxon>Pseudomonadati</taxon>
        <taxon>Pseudomonadota</taxon>
        <taxon>Alphaproteobacteria</taxon>
        <taxon>Hyphomicrobiales</taxon>
        <taxon>Xanthobacteraceae</taxon>
        <taxon>Ancylobacter</taxon>
    </lineage>
</organism>
<dbReference type="KEGG" id="sno:Snov_3431"/>
<sequence>MPPGLPDFAAIPPWSAPTTPLMERSPSLRTPIAAPPPAGTLPGSDAGRDSAHHYAAVGIFALAGVAVLGLAAGVWLSRGAGPEPDDALFSFDPGFSTGVAVDAPVLRPGFDSAGAGSIILFDGATGEREVMSAPPALDAADTALLAGEHGSLLR</sequence>
<evidence type="ECO:0000313" key="3">
    <source>
        <dbReference type="EMBL" id="ADH90705.1"/>
    </source>
</evidence>
<feature type="region of interest" description="Disordered" evidence="1">
    <location>
        <begin position="1"/>
        <end position="46"/>
    </location>
</feature>
<keyword evidence="4" id="KW-1185">Reference proteome</keyword>
<gene>
    <name evidence="3" type="ordered locus">Snov_3431</name>
</gene>
<dbReference type="Proteomes" id="UP000006633">
    <property type="component" value="Chromosome"/>
</dbReference>
<proteinExistence type="predicted"/>
<keyword evidence="2" id="KW-0472">Membrane</keyword>
<dbReference type="EMBL" id="CP002026">
    <property type="protein sequence ID" value="ADH90705.1"/>
    <property type="molecule type" value="Genomic_DNA"/>
</dbReference>
<dbReference type="STRING" id="639283.Snov_3431"/>
<feature type="transmembrane region" description="Helical" evidence="2">
    <location>
        <begin position="54"/>
        <end position="76"/>
    </location>
</feature>
<keyword evidence="2" id="KW-0812">Transmembrane</keyword>
<accession>D7A9E3</accession>
<dbReference type="AlphaFoldDB" id="D7A9E3"/>
<keyword evidence="2" id="KW-1133">Transmembrane helix</keyword>
<protein>
    <submittedName>
        <fullName evidence="3">Uncharacterized protein</fullName>
    </submittedName>
</protein>
<evidence type="ECO:0000256" key="2">
    <source>
        <dbReference type="SAM" id="Phobius"/>
    </source>
</evidence>
<dbReference type="eggNOG" id="ENOG5031AN7">
    <property type="taxonomic scope" value="Bacteria"/>
</dbReference>